<gene>
    <name evidence="1" type="ORF">FWK35_00025201</name>
</gene>
<organism evidence="1 2">
    <name type="scientific">Aphis craccivora</name>
    <name type="common">Cowpea aphid</name>
    <dbReference type="NCBI Taxonomy" id="307492"/>
    <lineage>
        <taxon>Eukaryota</taxon>
        <taxon>Metazoa</taxon>
        <taxon>Ecdysozoa</taxon>
        <taxon>Arthropoda</taxon>
        <taxon>Hexapoda</taxon>
        <taxon>Insecta</taxon>
        <taxon>Pterygota</taxon>
        <taxon>Neoptera</taxon>
        <taxon>Paraneoptera</taxon>
        <taxon>Hemiptera</taxon>
        <taxon>Sternorrhyncha</taxon>
        <taxon>Aphidomorpha</taxon>
        <taxon>Aphidoidea</taxon>
        <taxon>Aphididae</taxon>
        <taxon>Aphidini</taxon>
        <taxon>Aphis</taxon>
        <taxon>Aphis</taxon>
    </lineage>
</organism>
<evidence type="ECO:0000313" key="1">
    <source>
        <dbReference type="EMBL" id="KAF0748278.1"/>
    </source>
</evidence>
<proteinExistence type="predicted"/>
<feature type="non-terminal residue" evidence="1">
    <location>
        <position position="100"/>
    </location>
</feature>
<name>A0A6G0Y2V2_APHCR</name>
<accession>A0A6G0Y2V2</accession>
<dbReference type="EMBL" id="VUJU01006544">
    <property type="protein sequence ID" value="KAF0748278.1"/>
    <property type="molecule type" value="Genomic_DNA"/>
</dbReference>
<dbReference type="Proteomes" id="UP000478052">
    <property type="component" value="Unassembled WGS sequence"/>
</dbReference>
<protein>
    <submittedName>
        <fullName evidence="1">MULE domain-containing protein</fullName>
    </submittedName>
</protein>
<dbReference type="AlphaFoldDB" id="A0A6G0Y2V2"/>
<keyword evidence="2" id="KW-1185">Reference proteome</keyword>
<reference evidence="1 2" key="1">
    <citation type="submission" date="2019-08" db="EMBL/GenBank/DDBJ databases">
        <title>Whole genome of Aphis craccivora.</title>
        <authorList>
            <person name="Voronova N.V."/>
            <person name="Shulinski R.S."/>
            <person name="Bandarenka Y.V."/>
            <person name="Zhorov D.G."/>
            <person name="Warner D."/>
        </authorList>
    </citation>
    <scope>NUCLEOTIDE SEQUENCE [LARGE SCALE GENOMIC DNA]</scope>
    <source>
        <strain evidence="1">180601</strain>
        <tissue evidence="1">Whole Body</tissue>
    </source>
</reference>
<evidence type="ECO:0000313" key="2">
    <source>
        <dbReference type="Proteomes" id="UP000478052"/>
    </source>
</evidence>
<comment type="caution">
    <text evidence="1">The sequence shown here is derived from an EMBL/GenBank/DDBJ whole genome shotgun (WGS) entry which is preliminary data.</text>
</comment>
<sequence length="100" mass="11567">MESFSGLLLVVGSKREEKKHCNFHYCICQIDELRPMFIQIRFLTQGLELTMRVGSASTLHFRKIPPIFSPSSWNVHNATLEGGHRTNNMTEGWNNRFSKL</sequence>
<dbReference type="OrthoDB" id="7413367at2759"/>